<dbReference type="KEGG" id="cbak:DA792_11355"/>
<reference evidence="1 2" key="1">
    <citation type="submission" date="2018-03" db="EMBL/GenBank/DDBJ databases">
        <title>The Complete Genome of Celeribacter baekdonensis strain LH4, a Thiosulfate-Oxidizing Alphaproteobacterium Isolated from Gulf of Mexico Continental Slope Sediments.</title>
        <authorList>
            <person name="Flood B.E."/>
            <person name="Bailey J.V."/>
            <person name="Leprich D."/>
        </authorList>
    </citation>
    <scope>NUCLEOTIDE SEQUENCE [LARGE SCALE GENOMIC DNA]</scope>
    <source>
        <strain evidence="1 2">LH4</strain>
    </source>
</reference>
<dbReference type="Proteomes" id="UP000241447">
    <property type="component" value="Chromosome"/>
</dbReference>
<sequence>MILKRILRLGRLFLERRQYLCAFMTAAPDRFIGAALARTIRAEYCESNARIAARYLNAQQAGYLAEG</sequence>
<evidence type="ECO:0000313" key="2">
    <source>
        <dbReference type="Proteomes" id="UP000241447"/>
    </source>
</evidence>
<gene>
    <name evidence="1" type="ORF">DA792_11355</name>
</gene>
<evidence type="ECO:0000313" key="1">
    <source>
        <dbReference type="EMBL" id="AVW91599.1"/>
    </source>
</evidence>
<accession>A0A2R4M3C1</accession>
<dbReference type="AlphaFoldDB" id="A0A2R4M3C1"/>
<organism evidence="1 2">
    <name type="scientific">Celeribacter baekdonensis</name>
    <dbReference type="NCBI Taxonomy" id="875171"/>
    <lineage>
        <taxon>Bacteria</taxon>
        <taxon>Pseudomonadati</taxon>
        <taxon>Pseudomonadota</taxon>
        <taxon>Alphaproteobacteria</taxon>
        <taxon>Rhodobacterales</taxon>
        <taxon>Roseobacteraceae</taxon>
        <taxon>Celeribacter</taxon>
    </lineage>
</organism>
<dbReference type="EMBL" id="CP028475">
    <property type="protein sequence ID" value="AVW91599.1"/>
    <property type="molecule type" value="Genomic_DNA"/>
</dbReference>
<proteinExistence type="predicted"/>
<protein>
    <submittedName>
        <fullName evidence="1">Uncharacterized protein</fullName>
    </submittedName>
</protein>
<name>A0A2R4M3C1_9RHOB</name>